<keyword evidence="4" id="KW-0963">Cytoplasm</keyword>
<keyword evidence="9" id="KW-1185">Reference proteome</keyword>
<evidence type="ECO:0000256" key="2">
    <source>
        <dbReference type="ARBA" id="ARBA00004496"/>
    </source>
</evidence>
<evidence type="ECO:0000256" key="5">
    <source>
        <dbReference type="ARBA" id="ARBA00022553"/>
    </source>
</evidence>
<evidence type="ECO:0000256" key="7">
    <source>
        <dbReference type="SAM" id="MobiDB-lite"/>
    </source>
</evidence>
<evidence type="ECO:0000313" key="9">
    <source>
        <dbReference type="Proteomes" id="UP000824540"/>
    </source>
</evidence>
<dbReference type="PANTHER" id="PTHR45161:SF2">
    <property type="entry name" value="RAP GUANINE NUCLEOTIDE EXCHANGE FACTOR 2"/>
    <property type="match status" value="1"/>
</dbReference>
<feature type="non-terminal residue" evidence="8">
    <location>
        <position position="672"/>
    </location>
</feature>
<feature type="region of interest" description="Disordered" evidence="7">
    <location>
        <begin position="469"/>
        <end position="489"/>
    </location>
</feature>
<comment type="subcellular location">
    <subcellularLocation>
        <location evidence="1">Cell membrane</location>
    </subcellularLocation>
    <subcellularLocation>
        <location evidence="2">Cytoplasm</location>
    </subcellularLocation>
</comment>
<evidence type="ECO:0000256" key="3">
    <source>
        <dbReference type="ARBA" id="ARBA00022475"/>
    </source>
</evidence>
<name>A0A8T2P393_9TELE</name>
<keyword evidence="3" id="KW-1003">Cell membrane</keyword>
<feature type="region of interest" description="Disordered" evidence="7">
    <location>
        <begin position="267"/>
        <end position="300"/>
    </location>
</feature>
<proteinExistence type="predicted"/>
<dbReference type="OrthoDB" id="546434at2759"/>
<dbReference type="PANTHER" id="PTHR45161">
    <property type="entry name" value="CYTOSKELETON-ASSOCIATED PROTEIN 4"/>
    <property type="match status" value="1"/>
</dbReference>
<comment type="caution">
    <text evidence="8">The sequence shown here is derived from an EMBL/GenBank/DDBJ whole genome shotgun (WGS) entry which is preliminary data.</text>
</comment>
<feature type="non-terminal residue" evidence="8">
    <location>
        <position position="1"/>
    </location>
</feature>
<gene>
    <name evidence="8" type="ORF">JZ751_012572</name>
</gene>
<evidence type="ECO:0000256" key="1">
    <source>
        <dbReference type="ARBA" id="ARBA00004236"/>
    </source>
</evidence>
<accession>A0A8T2P393</accession>
<evidence type="ECO:0000256" key="6">
    <source>
        <dbReference type="ARBA" id="ARBA00023136"/>
    </source>
</evidence>
<dbReference type="Proteomes" id="UP000824540">
    <property type="component" value="Unassembled WGS sequence"/>
</dbReference>
<sequence length="672" mass="74142">DFTECPLAELQVSVVSVLVKSSCFAADSPYGLIFFVQDLEIVYSYLHGMEALSNLREHQLRMMCETVRYERHEANEVLYYTDVWPGGFAVQRVRVPCPFALWRVALSLLSAISHFPLYWSKQPSSPCWRSVKWNPSVRESRGRVRGKALGRSDVPGPLPCCPPSTVQSVKSGPPAKPPQYTDTASFSVLIPDDIGTCWYILLSGSVFIKESMFLPRSRMRHEEEGPGCLRAGASVRQHGKLGVLGAEVQFSGQGLVSGVWTQSLGLGGAPGHSVRLTEDRGQRSPLGSPQAGNGPPGGMLAAVHTMRRDHSSVNAHTHKLTWYSAREPAIALLFQSSPKQCYLIPVCTFGDLLRNRLATTEPSVRQQILHLCNQPEVFPLRISCLLRSYSKIHHYRAKAGTARCFGKRSAGSLRRGCECIVLEPSEMIVSPAGGGVGRWKGVRGEVGDYVRISALSLPSRARSCSQIAWTSPDRRTNSPKPAASKGGGRRGWYWVGQPANSFLSLSSVQVDYMDENEEYFQRQASHRQSRRRFRKINQKGERQTIIDTVDPYPVGKPPLPRGYHTLGITVTNKMSPLPRFQHSPWLENDAFHTTSHRSPVWPGRQSRLGDGTVNKALACAMGHHPLKNGMRASSAGLSLSAQESAVLRRTVLLPSTASVAHPGGSRPRPQRN</sequence>
<evidence type="ECO:0000313" key="8">
    <source>
        <dbReference type="EMBL" id="KAG9344092.1"/>
    </source>
</evidence>
<dbReference type="AlphaFoldDB" id="A0A8T2P393"/>
<keyword evidence="5" id="KW-0597">Phosphoprotein</keyword>
<evidence type="ECO:0000256" key="4">
    <source>
        <dbReference type="ARBA" id="ARBA00022490"/>
    </source>
</evidence>
<dbReference type="EMBL" id="JAFBMS010000021">
    <property type="protein sequence ID" value="KAG9344092.1"/>
    <property type="molecule type" value="Genomic_DNA"/>
</dbReference>
<reference evidence="8" key="1">
    <citation type="thesis" date="2021" institute="BYU ScholarsArchive" country="Provo, UT, USA">
        <title>Applications of and Algorithms for Genome Assembly and Genomic Analyses with an Emphasis on Marine Teleosts.</title>
        <authorList>
            <person name="Pickett B.D."/>
        </authorList>
    </citation>
    <scope>NUCLEOTIDE SEQUENCE</scope>
    <source>
        <strain evidence="8">HI-2016</strain>
    </source>
</reference>
<keyword evidence="6" id="KW-0472">Membrane</keyword>
<organism evidence="8 9">
    <name type="scientific">Albula glossodonta</name>
    <name type="common">roundjaw bonefish</name>
    <dbReference type="NCBI Taxonomy" id="121402"/>
    <lineage>
        <taxon>Eukaryota</taxon>
        <taxon>Metazoa</taxon>
        <taxon>Chordata</taxon>
        <taxon>Craniata</taxon>
        <taxon>Vertebrata</taxon>
        <taxon>Euteleostomi</taxon>
        <taxon>Actinopterygii</taxon>
        <taxon>Neopterygii</taxon>
        <taxon>Teleostei</taxon>
        <taxon>Albuliformes</taxon>
        <taxon>Albulidae</taxon>
        <taxon>Albula</taxon>
    </lineage>
</organism>
<protein>
    <submittedName>
        <fullName evidence="8">Uncharacterized protein</fullName>
    </submittedName>
</protein>
<dbReference type="GO" id="GO:0005737">
    <property type="term" value="C:cytoplasm"/>
    <property type="evidence" value="ECO:0007669"/>
    <property type="project" value="UniProtKB-SubCell"/>
</dbReference>
<dbReference type="GO" id="GO:0005886">
    <property type="term" value="C:plasma membrane"/>
    <property type="evidence" value="ECO:0007669"/>
    <property type="project" value="UniProtKB-SubCell"/>
</dbReference>